<keyword evidence="2" id="KW-0732">Signal</keyword>
<feature type="transmembrane region" description="Helical" evidence="1">
    <location>
        <begin position="65"/>
        <end position="86"/>
    </location>
</feature>
<evidence type="ECO:0000313" key="3">
    <source>
        <dbReference type="EMBL" id="OMH81071.1"/>
    </source>
</evidence>
<dbReference type="AlphaFoldDB" id="A0A1R1PJB6"/>
<name>A0A1R1PJB6_ZANCU</name>
<dbReference type="Proteomes" id="UP000188320">
    <property type="component" value="Unassembled WGS sequence"/>
</dbReference>
<feature type="transmembrane region" description="Helical" evidence="1">
    <location>
        <begin position="31"/>
        <end position="53"/>
    </location>
</feature>
<feature type="chain" id="PRO_5012683906" description="Secreted peptide" evidence="2">
    <location>
        <begin position="23"/>
        <end position="101"/>
    </location>
</feature>
<gene>
    <name evidence="3" type="ORF">AX774_g5485</name>
</gene>
<evidence type="ECO:0000256" key="1">
    <source>
        <dbReference type="SAM" id="Phobius"/>
    </source>
</evidence>
<keyword evidence="4" id="KW-1185">Reference proteome</keyword>
<keyword evidence="1" id="KW-0472">Membrane</keyword>
<keyword evidence="1" id="KW-1133">Transmembrane helix</keyword>
<organism evidence="3 4">
    <name type="scientific">Zancudomyces culisetae</name>
    <name type="common">Gut fungus</name>
    <name type="synonym">Smittium culisetae</name>
    <dbReference type="NCBI Taxonomy" id="1213189"/>
    <lineage>
        <taxon>Eukaryota</taxon>
        <taxon>Fungi</taxon>
        <taxon>Fungi incertae sedis</taxon>
        <taxon>Zoopagomycota</taxon>
        <taxon>Kickxellomycotina</taxon>
        <taxon>Harpellomycetes</taxon>
        <taxon>Harpellales</taxon>
        <taxon>Legeriomycetaceae</taxon>
        <taxon>Zancudomyces</taxon>
    </lineage>
</organism>
<dbReference type="EMBL" id="LSSK01000993">
    <property type="protein sequence ID" value="OMH81071.1"/>
    <property type="molecule type" value="Genomic_DNA"/>
</dbReference>
<reference evidence="4" key="1">
    <citation type="submission" date="2017-01" db="EMBL/GenBank/DDBJ databases">
        <authorList>
            <person name="Wang Y."/>
            <person name="White M."/>
            <person name="Kvist S."/>
            <person name="Moncalvo J.-M."/>
        </authorList>
    </citation>
    <scope>NUCLEOTIDE SEQUENCE [LARGE SCALE GENOMIC DNA]</scope>
    <source>
        <strain evidence="4">COL-18-3</strain>
    </source>
</reference>
<feature type="signal peptide" evidence="2">
    <location>
        <begin position="1"/>
        <end position="22"/>
    </location>
</feature>
<accession>A0A1R1PJB6</accession>
<protein>
    <recommendedName>
        <fullName evidence="5">Secreted peptide</fullName>
    </recommendedName>
</protein>
<evidence type="ECO:0000256" key="2">
    <source>
        <dbReference type="SAM" id="SignalP"/>
    </source>
</evidence>
<keyword evidence="1" id="KW-0812">Transmembrane</keyword>
<evidence type="ECO:0000313" key="4">
    <source>
        <dbReference type="Proteomes" id="UP000188320"/>
    </source>
</evidence>
<proteinExistence type="predicted"/>
<comment type="caution">
    <text evidence="3">The sequence shown here is derived from an EMBL/GenBank/DDBJ whole genome shotgun (WGS) entry which is preliminary data.</text>
</comment>
<sequence length="101" mass="10996">MPAPLPLLLLLLLLRLLPDVAFLPALYSPLLPHISLCIAATAYVVVPASLFLAQNPSPLDSVHDTDFLSAFLLLSLLLLAHLLLLFRPPSLSLFFSALFHS</sequence>
<evidence type="ECO:0008006" key="5">
    <source>
        <dbReference type="Google" id="ProtNLM"/>
    </source>
</evidence>